<evidence type="ECO:0000256" key="5">
    <source>
        <dbReference type="SAM" id="MobiDB-lite"/>
    </source>
</evidence>
<dbReference type="Gene3D" id="1.10.443.10">
    <property type="entry name" value="Intergrase catalytic core"/>
    <property type="match status" value="1"/>
</dbReference>
<protein>
    <submittedName>
        <fullName evidence="8">Site-specific recombinase XerD</fullName>
    </submittedName>
</protein>
<dbReference type="PROSITE" id="PS51898">
    <property type="entry name" value="TYR_RECOMBINASE"/>
    <property type="match status" value="1"/>
</dbReference>
<evidence type="ECO:0000256" key="1">
    <source>
        <dbReference type="ARBA" id="ARBA00008857"/>
    </source>
</evidence>
<evidence type="ECO:0000313" key="9">
    <source>
        <dbReference type="Proteomes" id="UP000293519"/>
    </source>
</evidence>
<dbReference type="AlphaFoldDB" id="A0A4Q7LWX8"/>
<dbReference type="InterPro" id="IPR002104">
    <property type="entry name" value="Integrase_catalytic"/>
</dbReference>
<accession>A0A4Q7LWX8</accession>
<evidence type="ECO:0000259" key="7">
    <source>
        <dbReference type="PROSITE" id="PS51900"/>
    </source>
</evidence>
<dbReference type="Pfam" id="PF00589">
    <property type="entry name" value="Phage_integrase"/>
    <property type="match status" value="1"/>
</dbReference>
<keyword evidence="9" id="KW-1185">Reference proteome</keyword>
<evidence type="ECO:0000256" key="4">
    <source>
        <dbReference type="PROSITE-ProRule" id="PRU01248"/>
    </source>
</evidence>
<comment type="caution">
    <text evidence="8">The sequence shown here is derived from an EMBL/GenBank/DDBJ whole genome shotgun (WGS) entry which is preliminary data.</text>
</comment>
<keyword evidence="2 4" id="KW-0238">DNA-binding</keyword>
<feature type="domain" description="Tyr recombinase" evidence="6">
    <location>
        <begin position="171"/>
        <end position="352"/>
    </location>
</feature>
<comment type="similarity">
    <text evidence="1">Belongs to the 'phage' integrase family.</text>
</comment>
<evidence type="ECO:0000259" key="6">
    <source>
        <dbReference type="PROSITE" id="PS51898"/>
    </source>
</evidence>
<dbReference type="CDD" id="cd01189">
    <property type="entry name" value="INT_ICEBs1_C_like"/>
    <property type="match status" value="1"/>
</dbReference>
<feature type="domain" description="Core-binding (CB)" evidence="7">
    <location>
        <begin position="71"/>
        <end position="150"/>
    </location>
</feature>
<dbReference type="PROSITE" id="PS51900">
    <property type="entry name" value="CB"/>
    <property type="match status" value="1"/>
</dbReference>
<evidence type="ECO:0000256" key="3">
    <source>
        <dbReference type="ARBA" id="ARBA00023172"/>
    </source>
</evidence>
<proteinExistence type="inferred from homology"/>
<dbReference type="RefSeq" id="WP_130484095.1">
    <property type="nucleotide sequence ID" value="NZ_SGWW01000001.1"/>
</dbReference>
<reference evidence="8 9" key="1">
    <citation type="journal article" date="2015" name="Stand. Genomic Sci.">
        <title>Genomic Encyclopedia of Bacterial and Archaeal Type Strains, Phase III: the genomes of soil and plant-associated and newly described type strains.</title>
        <authorList>
            <person name="Whitman W.B."/>
            <person name="Woyke T."/>
            <person name="Klenk H.P."/>
            <person name="Zhou Y."/>
            <person name="Lilburn T.G."/>
            <person name="Beck B.J."/>
            <person name="De Vos P."/>
            <person name="Vandamme P."/>
            <person name="Eisen J.A."/>
            <person name="Garrity G."/>
            <person name="Hugenholtz P."/>
            <person name="Kyrpides N.C."/>
        </authorList>
    </citation>
    <scope>NUCLEOTIDE SEQUENCE [LARGE SCALE GENOMIC DNA]</scope>
    <source>
        <strain evidence="8 9">CV2</strain>
    </source>
</reference>
<dbReference type="EMBL" id="SGWW01000001">
    <property type="protein sequence ID" value="RZS58962.1"/>
    <property type="molecule type" value="Genomic_DNA"/>
</dbReference>
<dbReference type="InterPro" id="IPR011010">
    <property type="entry name" value="DNA_brk_join_enz"/>
</dbReference>
<dbReference type="PANTHER" id="PTHR30349:SF64">
    <property type="entry name" value="PROPHAGE INTEGRASE INTD-RELATED"/>
    <property type="match status" value="1"/>
</dbReference>
<dbReference type="GO" id="GO:0006310">
    <property type="term" value="P:DNA recombination"/>
    <property type="evidence" value="ECO:0007669"/>
    <property type="project" value="UniProtKB-KW"/>
</dbReference>
<gene>
    <name evidence="8" type="ORF">EV141_0175</name>
</gene>
<dbReference type="Proteomes" id="UP000293519">
    <property type="component" value="Unassembled WGS sequence"/>
</dbReference>
<dbReference type="InterPro" id="IPR050090">
    <property type="entry name" value="Tyrosine_recombinase_XerCD"/>
</dbReference>
<dbReference type="PANTHER" id="PTHR30349">
    <property type="entry name" value="PHAGE INTEGRASE-RELATED"/>
    <property type="match status" value="1"/>
</dbReference>
<sequence length="374" mass="41819">MASIQRRPDGTWRARYRDPAGKEHARHFKYRDPDRKGLPHRRPGDSAQEWLDEITAAIAAGTYIDHRHSRVTVGEWSKTWLRAYSVNRLSTVRQAEVHLRVINETFGDRALRDVRASEVKTWVGSLQVRYAPSTVYALHRRLGQLFSDAVHDGLLPRSPVSRRTSPPAPKQRPYVATTEQVWALHDALPDHYKPVVLLGAFAGLRIGEMVALTVDDVDFMRGIITPVRQYPGVDLKTEMSKTPIPIPQELALELSKVPAAWGSDHLVVGAYGRPVTPTTVEVGFKKARETVQGLPEGFRIHDLRHYFASLLISSGLDVKVVQTRLRHASAKTTLDTYGHIWPDKDESARAAVAAVFKGRSATRADSVRTKPASS</sequence>
<name>A0A4Q7LWX8_9MICO</name>
<feature type="region of interest" description="Disordered" evidence="5">
    <location>
        <begin position="1"/>
        <end position="45"/>
    </location>
</feature>
<dbReference type="OrthoDB" id="1822491at2"/>
<feature type="compositionally biased region" description="Basic and acidic residues" evidence="5">
    <location>
        <begin position="1"/>
        <end position="23"/>
    </location>
</feature>
<keyword evidence="3" id="KW-0233">DNA recombination</keyword>
<organism evidence="8 9">
    <name type="scientific">Microcella putealis</name>
    <dbReference type="NCBI Taxonomy" id="337005"/>
    <lineage>
        <taxon>Bacteria</taxon>
        <taxon>Bacillati</taxon>
        <taxon>Actinomycetota</taxon>
        <taxon>Actinomycetes</taxon>
        <taxon>Micrococcales</taxon>
        <taxon>Microbacteriaceae</taxon>
        <taxon>Microcella</taxon>
    </lineage>
</organism>
<evidence type="ECO:0000256" key="2">
    <source>
        <dbReference type="ARBA" id="ARBA00023125"/>
    </source>
</evidence>
<dbReference type="InterPro" id="IPR010998">
    <property type="entry name" value="Integrase_recombinase_N"/>
</dbReference>
<dbReference type="InterPro" id="IPR013762">
    <property type="entry name" value="Integrase-like_cat_sf"/>
</dbReference>
<dbReference type="InterPro" id="IPR044068">
    <property type="entry name" value="CB"/>
</dbReference>
<dbReference type="Gene3D" id="1.10.150.130">
    <property type="match status" value="1"/>
</dbReference>
<dbReference type="GO" id="GO:0015074">
    <property type="term" value="P:DNA integration"/>
    <property type="evidence" value="ECO:0007669"/>
    <property type="project" value="InterPro"/>
</dbReference>
<dbReference type="SUPFAM" id="SSF56349">
    <property type="entry name" value="DNA breaking-rejoining enzymes"/>
    <property type="match status" value="1"/>
</dbReference>
<dbReference type="GO" id="GO:0003677">
    <property type="term" value="F:DNA binding"/>
    <property type="evidence" value="ECO:0007669"/>
    <property type="project" value="UniProtKB-UniRule"/>
</dbReference>
<evidence type="ECO:0000313" key="8">
    <source>
        <dbReference type="EMBL" id="RZS58962.1"/>
    </source>
</evidence>